<evidence type="ECO:0000256" key="2">
    <source>
        <dbReference type="ARBA" id="ARBA00023125"/>
    </source>
</evidence>
<dbReference type="GO" id="GO:0003677">
    <property type="term" value="F:DNA binding"/>
    <property type="evidence" value="ECO:0007669"/>
    <property type="project" value="UniProtKB-KW"/>
</dbReference>
<keyword evidence="2" id="KW-0238">DNA-binding</keyword>
<dbReference type="PANTHER" id="PTHR43537:SF5">
    <property type="entry name" value="UXU OPERON TRANSCRIPTIONAL REGULATOR"/>
    <property type="match status" value="1"/>
</dbReference>
<dbReference type="Gene3D" id="1.10.10.10">
    <property type="entry name" value="Winged helix-like DNA-binding domain superfamily/Winged helix DNA-binding domain"/>
    <property type="match status" value="1"/>
</dbReference>
<dbReference type="InterPro" id="IPR036390">
    <property type="entry name" value="WH_DNA-bd_sf"/>
</dbReference>
<protein>
    <submittedName>
        <fullName evidence="5">FadR family transcriptional regulator</fullName>
    </submittedName>
</protein>
<dbReference type="SUPFAM" id="SSF48008">
    <property type="entry name" value="GntR ligand-binding domain-like"/>
    <property type="match status" value="1"/>
</dbReference>
<keyword evidence="3" id="KW-0804">Transcription</keyword>
<name>A0A6N6N9J9_9BACT</name>
<evidence type="ECO:0000259" key="4">
    <source>
        <dbReference type="PROSITE" id="PS50949"/>
    </source>
</evidence>
<dbReference type="Gene3D" id="1.20.120.530">
    <property type="entry name" value="GntR ligand-binding domain-like"/>
    <property type="match status" value="1"/>
</dbReference>
<accession>A0A6N6N9J9</accession>
<dbReference type="InterPro" id="IPR008920">
    <property type="entry name" value="TF_FadR/GntR_C"/>
</dbReference>
<dbReference type="PRINTS" id="PR00035">
    <property type="entry name" value="HTHGNTR"/>
</dbReference>
<evidence type="ECO:0000313" key="5">
    <source>
        <dbReference type="EMBL" id="KAB1443497.1"/>
    </source>
</evidence>
<dbReference type="SUPFAM" id="SSF46785">
    <property type="entry name" value="Winged helix' DNA-binding domain"/>
    <property type="match status" value="1"/>
</dbReference>
<comment type="caution">
    <text evidence="5">The sequence shown here is derived from an EMBL/GenBank/DDBJ whole genome shotgun (WGS) entry which is preliminary data.</text>
</comment>
<evidence type="ECO:0000256" key="1">
    <source>
        <dbReference type="ARBA" id="ARBA00023015"/>
    </source>
</evidence>
<evidence type="ECO:0000256" key="3">
    <source>
        <dbReference type="ARBA" id="ARBA00023163"/>
    </source>
</evidence>
<dbReference type="AlphaFoldDB" id="A0A6N6N9J9"/>
<dbReference type="EMBL" id="WAIE01000001">
    <property type="protein sequence ID" value="KAB1443497.1"/>
    <property type="molecule type" value="Genomic_DNA"/>
</dbReference>
<dbReference type="SMART" id="SM00895">
    <property type="entry name" value="FCD"/>
    <property type="match status" value="1"/>
</dbReference>
<dbReference type="SMART" id="SM00345">
    <property type="entry name" value="HTH_GNTR"/>
    <property type="match status" value="1"/>
</dbReference>
<dbReference type="InterPro" id="IPR036388">
    <property type="entry name" value="WH-like_DNA-bd_sf"/>
</dbReference>
<dbReference type="PROSITE" id="PS50949">
    <property type="entry name" value="HTH_GNTR"/>
    <property type="match status" value="1"/>
</dbReference>
<dbReference type="InterPro" id="IPR011711">
    <property type="entry name" value="GntR_C"/>
</dbReference>
<feature type="domain" description="HTH gntR-type" evidence="4">
    <location>
        <begin position="55"/>
        <end position="123"/>
    </location>
</feature>
<dbReference type="CDD" id="cd07377">
    <property type="entry name" value="WHTH_GntR"/>
    <property type="match status" value="1"/>
</dbReference>
<dbReference type="Pfam" id="PF07729">
    <property type="entry name" value="FCD"/>
    <property type="match status" value="1"/>
</dbReference>
<sequence>MHIFSPLIQHTPSACAPQDIDGQYRCQNSLLFFTHKNIGRTDLIINKIGLTNMSKHRYQQIVDQIQGLIQTGEMQPGDRLPSERKLAQTFKVSRNSVREAIRALAEKGVLVSRLGDGTYLAPNDTTLLTETFAKAIGQQKKHIQEIFELRRIIEPQIAGLAAERHTPEQLQELKAVLLDQSRAASGDKDDSEFDREFHRILARSTGNSALFQVMETITRLLDDTRSRYLRDPVRTNHSVQGHISIIEAMEAHDGQAAEKAMARHIIQMQQAVLDGHEE</sequence>
<reference evidence="5 6" key="1">
    <citation type="journal article" date="2017" name="Int. J. Syst. Evol. Microbiol.">
        <title>Desulfovibrio senegalensis sp. nov., a mesophilic sulfate reducer isolated from marine sediment.</title>
        <authorList>
            <person name="Thioye A."/>
            <person name="Gam Z.B.A."/>
            <person name="Mbengue M."/>
            <person name="Cayol J.L."/>
            <person name="Joseph-Bartoli M."/>
            <person name="Toure-Kane C."/>
            <person name="Labat M."/>
        </authorList>
    </citation>
    <scope>NUCLEOTIDE SEQUENCE [LARGE SCALE GENOMIC DNA]</scope>
    <source>
        <strain evidence="5 6">DSM 101509</strain>
    </source>
</reference>
<keyword evidence="6" id="KW-1185">Reference proteome</keyword>
<dbReference type="Pfam" id="PF00392">
    <property type="entry name" value="GntR"/>
    <property type="match status" value="1"/>
</dbReference>
<dbReference type="Proteomes" id="UP000438699">
    <property type="component" value="Unassembled WGS sequence"/>
</dbReference>
<dbReference type="PANTHER" id="PTHR43537">
    <property type="entry name" value="TRANSCRIPTIONAL REGULATOR, GNTR FAMILY"/>
    <property type="match status" value="1"/>
</dbReference>
<dbReference type="GO" id="GO:0003700">
    <property type="term" value="F:DNA-binding transcription factor activity"/>
    <property type="evidence" value="ECO:0007669"/>
    <property type="project" value="InterPro"/>
</dbReference>
<proteinExistence type="predicted"/>
<gene>
    <name evidence="5" type="ORF">F8A88_04420</name>
</gene>
<organism evidence="5 6">
    <name type="scientific">Pseudodesulfovibrio senegalensis</name>
    <dbReference type="NCBI Taxonomy" id="1721087"/>
    <lineage>
        <taxon>Bacteria</taxon>
        <taxon>Pseudomonadati</taxon>
        <taxon>Thermodesulfobacteriota</taxon>
        <taxon>Desulfovibrionia</taxon>
        <taxon>Desulfovibrionales</taxon>
        <taxon>Desulfovibrionaceae</taxon>
    </lineage>
</organism>
<keyword evidence="1" id="KW-0805">Transcription regulation</keyword>
<dbReference type="InterPro" id="IPR000524">
    <property type="entry name" value="Tscrpt_reg_HTH_GntR"/>
</dbReference>
<evidence type="ECO:0000313" key="6">
    <source>
        <dbReference type="Proteomes" id="UP000438699"/>
    </source>
</evidence>